<dbReference type="Pfam" id="PF14181">
    <property type="entry name" value="YqfQ"/>
    <property type="match status" value="1"/>
</dbReference>
<dbReference type="RefSeq" id="WP_240253796.1">
    <property type="nucleotide sequence ID" value="NZ_JAKTTI010000006.1"/>
</dbReference>
<reference evidence="2" key="1">
    <citation type="submission" date="2022-02" db="EMBL/GenBank/DDBJ databases">
        <title>Fredinandcohnia quinoae sp. nov. isolated from Chenopodium quinoa seeds.</title>
        <authorList>
            <person name="Saati-Santamaria Z."/>
            <person name="Flores-Felix J.D."/>
            <person name="Igual J.M."/>
            <person name="Velazquez E."/>
            <person name="Garcia-Fraile P."/>
            <person name="Martinez-Molina E."/>
        </authorList>
    </citation>
    <scope>NUCLEOTIDE SEQUENCE</scope>
    <source>
        <strain evidence="2">SECRCQ15</strain>
    </source>
</reference>
<dbReference type="EMBL" id="JAKTTI010000006">
    <property type="protein sequence ID" value="MCH1624957.1"/>
    <property type="molecule type" value="Genomic_DNA"/>
</dbReference>
<comment type="caution">
    <text evidence="2">The sequence shown here is derived from an EMBL/GenBank/DDBJ whole genome shotgun (WGS) entry which is preliminary data.</text>
</comment>
<organism evidence="2 3">
    <name type="scientific">Fredinandcohnia quinoae</name>
    <dbReference type="NCBI Taxonomy" id="2918902"/>
    <lineage>
        <taxon>Bacteria</taxon>
        <taxon>Bacillati</taxon>
        <taxon>Bacillota</taxon>
        <taxon>Bacilli</taxon>
        <taxon>Bacillales</taxon>
        <taxon>Bacillaceae</taxon>
        <taxon>Fredinandcohnia</taxon>
    </lineage>
</organism>
<keyword evidence="3" id="KW-1185">Reference proteome</keyword>
<name>A0AAW5E4F8_9BACI</name>
<dbReference type="AlphaFoldDB" id="A0AAW5E4F8"/>
<dbReference type="Proteomes" id="UP001431131">
    <property type="component" value="Unassembled WGS sequence"/>
</dbReference>
<gene>
    <name evidence="2" type="ORF">MJG50_06425</name>
</gene>
<feature type="compositionally biased region" description="Polar residues" evidence="1">
    <location>
        <begin position="160"/>
        <end position="173"/>
    </location>
</feature>
<accession>A0AAW5E4F8</accession>
<evidence type="ECO:0000313" key="2">
    <source>
        <dbReference type="EMBL" id="MCH1624957.1"/>
    </source>
</evidence>
<feature type="region of interest" description="Disordered" evidence="1">
    <location>
        <begin position="149"/>
        <end position="193"/>
    </location>
</feature>
<proteinExistence type="predicted"/>
<sequence>MFLPRRPMPPMNHPSMFSHPFGGYPQQVMQPRRGLGGLIKRLLPGAGRTNPMQGMQGFQGFPGLQGFNGFQGSQGLQGLANPSTFQGITSSTLRSLANPANLSSIMGNVQKTLKMAETVVPMVQQYGPLVKNLPAMWKIYNELKSSNISDTEEVSDHSQLEISNETNEANSNNDSDHSEVKTKSGKSVPKLYI</sequence>
<protein>
    <submittedName>
        <fullName evidence="2">YqfQ family protein</fullName>
    </submittedName>
</protein>
<evidence type="ECO:0000256" key="1">
    <source>
        <dbReference type="SAM" id="MobiDB-lite"/>
    </source>
</evidence>
<dbReference type="InterPro" id="IPR025571">
    <property type="entry name" value="YqfQ"/>
</dbReference>
<evidence type="ECO:0000313" key="3">
    <source>
        <dbReference type="Proteomes" id="UP001431131"/>
    </source>
</evidence>